<accession>A0ABZ2ZV27</accession>
<feature type="transmembrane region" description="Helical" evidence="2">
    <location>
        <begin position="238"/>
        <end position="257"/>
    </location>
</feature>
<dbReference type="EMBL" id="CP151657">
    <property type="protein sequence ID" value="WZP15286.1"/>
    <property type="molecule type" value="Genomic_DNA"/>
</dbReference>
<feature type="transmembrane region" description="Helical" evidence="2">
    <location>
        <begin position="156"/>
        <end position="175"/>
    </location>
</feature>
<evidence type="ECO:0000313" key="4">
    <source>
        <dbReference type="Proteomes" id="UP001448858"/>
    </source>
</evidence>
<evidence type="ECO:0008006" key="5">
    <source>
        <dbReference type="Google" id="ProtNLM"/>
    </source>
</evidence>
<keyword evidence="4" id="KW-1185">Reference proteome</keyword>
<keyword evidence="2" id="KW-1133">Transmembrane helix</keyword>
<gene>
    <name evidence="3" type="ORF">AAE021_14090</name>
</gene>
<feature type="transmembrane region" description="Helical" evidence="2">
    <location>
        <begin position="93"/>
        <end position="111"/>
    </location>
</feature>
<keyword evidence="2" id="KW-0472">Membrane</keyword>
<feature type="transmembrane region" description="Helical" evidence="2">
    <location>
        <begin position="117"/>
        <end position="135"/>
    </location>
</feature>
<evidence type="ECO:0000313" key="3">
    <source>
        <dbReference type="EMBL" id="WZP15286.1"/>
    </source>
</evidence>
<feature type="transmembrane region" description="Helical" evidence="2">
    <location>
        <begin position="187"/>
        <end position="206"/>
    </location>
</feature>
<evidence type="ECO:0000256" key="1">
    <source>
        <dbReference type="SAM" id="MobiDB-lite"/>
    </source>
</evidence>
<feature type="region of interest" description="Disordered" evidence="1">
    <location>
        <begin position="261"/>
        <end position="298"/>
    </location>
</feature>
<feature type="compositionally biased region" description="Basic and acidic residues" evidence="1">
    <location>
        <begin position="261"/>
        <end position="273"/>
    </location>
</feature>
<dbReference type="RefSeq" id="WP_342022952.1">
    <property type="nucleotide sequence ID" value="NZ_CP151657.1"/>
</dbReference>
<feature type="transmembrane region" description="Helical" evidence="2">
    <location>
        <begin position="15"/>
        <end position="32"/>
    </location>
</feature>
<sequence>MVPASVPIGLIRRTAVSAATAVVVACTVYMIATRDTGTGLAALDPQAVLGSAGSLIAPAAMMWWLWLPIAAGWLAYALYQWLPQQRESPRQDWVGWLVLASEIMALCWLVAAQSGAAAAMLTVGAVQTALGLYWLHRSNVSPAATRAEGFTADVPLGMFLVTGVFSLTTSLAFLLTRSDADLGGWGADAWAVIALVSVTVGINIVCMTDRGHLSVALAAVWALACVAGERLAGAPESTVIGAAAAAAAFLVLVSAGSRRHQVDHERRRNERRIQASGNPQMPSSAIAAASGDARLEQA</sequence>
<feature type="transmembrane region" description="Helical" evidence="2">
    <location>
        <begin position="213"/>
        <end position="232"/>
    </location>
</feature>
<protein>
    <recommendedName>
        <fullName evidence="5">Tryptophan-rich sensory protein</fullName>
    </recommendedName>
</protein>
<feature type="transmembrane region" description="Helical" evidence="2">
    <location>
        <begin position="63"/>
        <end position="81"/>
    </location>
</feature>
<dbReference type="Proteomes" id="UP001448858">
    <property type="component" value="Chromosome"/>
</dbReference>
<evidence type="ECO:0000256" key="2">
    <source>
        <dbReference type="SAM" id="Phobius"/>
    </source>
</evidence>
<organism evidence="3 4">
    <name type="scientific">Arthrobacter citreus</name>
    <dbReference type="NCBI Taxonomy" id="1670"/>
    <lineage>
        <taxon>Bacteria</taxon>
        <taxon>Bacillati</taxon>
        <taxon>Actinomycetota</taxon>
        <taxon>Actinomycetes</taxon>
        <taxon>Micrococcales</taxon>
        <taxon>Micrococcaceae</taxon>
        <taxon>Arthrobacter</taxon>
    </lineage>
</organism>
<proteinExistence type="predicted"/>
<reference evidence="3 4" key="1">
    <citation type="submission" date="2024-04" db="EMBL/GenBank/DDBJ databases">
        <title>Arthrobacter sp. from Plains bison fecal sample.</title>
        <authorList>
            <person name="Ruzzini A."/>
        </authorList>
    </citation>
    <scope>NUCLEOTIDE SEQUENCE [LARGE SCALE GENOMIC DNA]</scope>
    <source>
        <strain evidence="3 4">EINP1</strain>
    </source>
</reference>
<name>A0ABZ2ZV27_9MICC</name>
<keyword evidence="2" id="KW-0812">Transmembrane</keyword>